<dbReference type="PANTHER" id="PTHR47909:SF2">
    <property type="entry name" value="GPI INOSITOL-DEACYLASE"/>
    <property type="match status" value="1"/>
</dbReference>
<proteinExistence type="predicted"/>
<sequence length="281" mass="29573">MKPSLQRPAGQSTPLEGHPGRSAAMPPAAGQRAACGTRGAGRPPGAAHPIARALAGKRRAPEARRWAGQGGTAVHAGGDQQNGAQQSTATRGVVVLPGLGNSSEDYTDFVEDLTAMGMCVAVPQVRRVDWLRNAAGVVDSAYWAGSLKPRPTVDWYLQRLGEAIDQVKRDVDGAPITIVAHSAGGWLGRVYLKDFGTAGIDSFISLGSPHSPPPEGAEGVVDQTRGILNYCSEECPGAFHPEVNYVTVAGRYIQGARFNGEGTFQQKLVGLGYQQVFPSPH</sequence>
<name>A0A8S1IU25_9CHLO</name>
<dbReference type="OrthoDB" id="348976at2759"/>
<protein>
    <recommendedName>
        <fullName evidence="4">GPI inositol-deacylase</fullName>
    </recommendedName>
</protein>
<comment type="caution">
    <text evidence="2">The sequence shown here is derived from an EMBL/GenBank/DDBJ whole genome shotgun (WGS) entry which is preliminary data.</text>
</comment>
<reference evidence="2" key="1">
    <citation type="submission" date="2020-12" db="EMBL/GenBank/DDBJ databases">
        <authorList>
            <person name="Iha C."/>
        </authorList>
    </citation>
    <scope>NUCLEOTIDE SEQUENCE</scope>
</reference>
<dbReference type="SUPFAM" id="SSF53474">
    <property type="entry name" value="alpha/beta-Hydrolases"/>
    <property type="match status" value="1"/>
</dbReference>
<keyword evidence="3" id="KW-1185">Reference proteome</keyword>
<evidence type="ECO:0000313" key="2">
    <source>
        <dbReference type="EMBL" id="CAD7698433.1"/>
    </source>
</evidence>
<dbReference type="EMBL" id="CAJHUC010000825">
    <property type="protein sequence ID" value="CAD7698433.1"/>
    <property type="molecule type" value="Genomic_DNA"/>
</dbReference>
<dbReference type="PANTHER" id="PTHR47909">
    <property type="entry name" value="ALPHA/BETA-HYDROLASES SUPERFAMILY PROTEIN"/>
    <property type="match status" value="1"/>
</dbReference>
<evidence type="ECO:0000313" key="3">
    <source>
        <dbReference type="Proteomes" id="UP000708148"/>
    </source>
</evidence>
<accession>A0A8S1IU25</accession>
<feature type="region of interest" description="Disordered" evidence="1">
    <location>
        <begin position="1"/>
        <end position="88"/>
    </location>
</feature>
<evidence type="ECO:0000256" key="1">
    <source>
        <dbReference type="SAM" id="MobiDB-lite"/>
    </source>
</evidence>
<feature type="compositionally biased region" description="Polar residues" evidence="1">
    <location>
        <begin position="79"/>
        <end position="88"/>
    </location>
</feature>
<dbReference type="AlphaFoldDB" id="A0A8S1IU25"/>
<evidence type="ECO:0008006" key="4">
    <source>
        <dbReference type="Google" id="ProtNLM"/>
    </source>
</evidence>
<dbReference type="Proteomes" id="UP000708148">
    <property type="component" value="Unassembled WGS sequence"/>
</dbReference>
<feature type="compositionally biased region" description="Low complexity" evidence="1">
    <location>
        <begin position="23"/>
        <end position="53"/>
    </location>
</feature>
<dbReference type="Gene3D" id="3.40.50.1820">
    <property type="entry name" value="alpha/beta hydrolase"/>
    <property type="match status" value="1"/>
</dbReference>
<organism evidence="2 3">
    <name type="scientific">Ostreobium quekettii</name>
    <dbReference type="NCBI Taxonomy" id="121088"/>
    <lineage>
        <taxon>Eukaryota</taxon>
        <taxon>Viridiplantae</taxon>
        <taxon>Chlorophyta</taxon>
        <taxon>core chlorophytes</taxon>
        <taxon>Ulvophyceae</taxon>
        <taxon>TCBD clade</taxon>
        <taxon>Bryopsidales</taxon>
        <taxon>Ostreobineae</taxon>
        <taxon>Ostreobiaceae</taxon>
        <taxon>Ostreobium</taxon>
    </lineage>
</organism>
<dbReference type="InterPro" id="IPR029058">
    <property type="entry name" value="AB_hydrolase_fold"/>
</dbReference>
<gene>
    <name evidence="2" type="ORF">OSTQU699_LOCUS3794</name>
</gene>